<keyword evidence="5" id="KW-0479">Metal-binding</keyword>
<reference evidence="15" key="1">
    <citation type="submission" date="2020-03" db="EMBL/GenBank/DDBJ databases">
        <title>Transcriptomic Profiling of the Digestive Tract of the Rat Flea, Xenopsylla cheopis, Following Blood Feeding and Infection with Yersinia pestis.</title>
        <authorList>
            <person name="Bland D.M."/>
            <person name="Martens C.A."/>
            <person name="Virtaneva K."/>
            <person name="Kanakabandi K."/>
            <person name="Long D."/>
            <person name="Rosenke R."/>
            <person name="Saturday G.A."/>
            <person name="Hoyt F.H."/>
            <person name="Bruno D.P."/>
            <person name="Ribeiro J.M.C."/>
            <person name="Hinnebusch J."/>
        </authorList>
    </citation>
    <scope>NUCLEOTIDE SEQUENCE</scope>
</reference>
<evidence type="ECO:0000256" key="9">
    <source>
        <dbReference type="ARBA" id="ARBA00023015"/>
    </source>
</evidence>
<evidence type="ECO:0000256" key="12">
    <source>
        <dbReference type="ARBA" id="ARBA00023242"/>
    </source>
</evidence>
<evidence type="ECO:0000256" key="10">
    <source>
        <dbReference type="ARBA" id="ARBA00023125"/>
    </source>
</evidence>
<keyword evidence="7 13" id="KW-0863">Zinc-finger</keyword>
<evidence type="ECO:0000256" key="6">
    <source>
        <dbReference type="ARBA" id="ARBA00022737"/>
    </source>
</evidence>
<evidence type="ECO:0000256" key="5">
    <source>
        <dbReference type="ARBA" id="ARBA00022723"/>
    </source>
</evidence>
<keyword evidence="8" id="KW-0862">Zinc</keyword>
<dbReference type="FunFam" id="3.30.160.60:FF:000310">
    <property type="entry name" value="GLIS family zinc finger 2"/>
    <property type="match status" value="1"/>
</dbReference>
<dbReference type="Pfam" id="PF00096">
    <property type="entry name" value="zf-C2H2"/>
    <property type="match status" value="3"/>
</dbReference>
<feature type="domain" description="C2H2-type" evidence="14">
    <location>
        <begin position="142"/>
        <end position="171"/>
    </location>
</feature>
<dbReference type="PROSITE" id="PS50157">
    <property type="entry name" value="ZINC_FINGER_C2H2_2"/>
    <property type="match status" value="4"/>
</dbReference>
<dbReference type="PROSITE" id="PS00028">
    <property type="entry name" value="ZINC_FINGER_C2H2_1"/>
    <property type="match status" value="4"/>
</dbReference>
<dbReference type="FunFam" id="3.30.160.60:FF:000019">
    <property type="entry name" value="GLI family zinc finger 3"/>
    <property type="match status" value="1"/>
</dbReference>
<feature type="domain" description="C2H2-type" evidence="14">
    <location>
        <begin position="172"/>
        <end position="204"/>
    </location>
</feature>
<evidence type="ECO:0000256" key="11">
    <source>
        <dbReference type="ARBA" id="ARBA00023163"/>
    </source>
</evidence>
<dbReference type="InterPro" id="IPR043359">
    <property type="entry name" value="GLI-like"/>
</dbReference>
<evidence type="ECO:0000256" key="8">
    <source>
        <dbReference type="ARBA" id="ARBA00022833"/>
    </source>
</evidence>
<feature type="domain" description="C2H2-type" evidence="14">
    <location>
        <begin position="114"/>
        <end position="141"/>
    </location>
</feature>
<dbReference type="EMBL" id="GIIL01003291">
    <property type="protein sequence ID" value="NOV47017.1"/>
    <property type="molecule type" value="Transcribed_RNA"/>
</dbReference>
<evidence type="ECO:0000256" key="13">
    <source>
        <dbReference type="PROSITE-ProRule" id="PRU00042"/>
    </source>
</evidence>
<dbReference type="GO" id="GO:0005634">
    <property type="term" value="C:nucleus"/>
    <property type="evidence" value="ECO:0007669"/>
    <property type="project" value="UniProtKB-SubCell"/>
</dbReference>
<dbReference type="GO" id="GO:0000122">
    <property type="term" value="P:negative regulation of transcription by RNA polymerase II"/>
    <property type="evidence" value="ECO:0007669"/>
    <property type="project" value="UniProtKB-ARBA"/>
</dbReference>
<keyword evidence="11" id="KW-0804">Transcription</keyword>
<feature type="domain" description="C2H2-type" evidence="14">
    <location>
        <begin position="86"/>
        <end position="113"/>
    </location>
</feature>
<dbReference type="PANTHER" id="PTHR45718">
    <property type="entry name" value="TRANSCRIPTIONAL ACTIVATOR CUBITUS INTERRUPTUS"/>
    <property type="match status" value="1"/>
</dbReference>
<dbReference type="AlphaFoldDB" id="A0A6M2DQ91"/>
<dbReference type="SMART" id="SM00355">
    <property type="entry name" value="ZnF_C2H2"/>
    <property type="match status" value="5"/>
</dbReference>
<dbReference type="GO" id="GO:0000978">
    <property type="term" value="F:RNA polymerase II cis-regulatory region sequence-specific DNA binding"/>
    <property type="evidence" value="ECO:0007669"/>
    <property type="project" value="TreeGrafter"/>
</dbReference>
<evidence type="ECO:0000256" key="4">
    <source>
        <dbReference type="ARBA" id="ARBA00022491"/>
    </source>
</evidence>
<dbReference type="FunFam" id="3.30.160.60:FF:000357">
    <property type="entry name" value="GLIS family zinc finger 2"/>
    <property type="match status" value="1"/>
</dbReference>
<keyword evidence="4" id="KW-0678">Repressor</keyword>
<dbReference type="Pfam" id="PF23561">
    <property type="entry name" value="zf-C2H2_15"/>
    <property type="match status" value="1"/>
</dbReference>
<comment type="subcellular location">
    <subcellularLocation>
        <location evidence="1">Nucleus</location>
    </subcellularLocation>
</comment>
<dbReference type="InterPro" id="IPR013087">
    <property type="entry name" value="Znf_C2H2_type"/>
</dbReference>
<evidence type="ECO:0000313" key="15">
    <source>
        <dbReference type="EMBL" id="NOV47017.1"/>
    </source>
</evidence>
<organism evidence="15">
    <name type="scientific">Xenopsylla cheopis</name>
    <name type="common">Oriental rat flea</name>
    <name type="synonym">Pulex cheopis</name>
    <dbReference type="NCBI Taxonomy" id="163159"/>
    <lineage>
        <taxon>Eukaryota</taxon>
        <taxon>Metazoa</taxon>
        <taxon>Ecdysozoa</taxon>
        <taxon>Arthropoda</taxon>
        <taxon>Hexapoda</taxon>
        <taxon>Insecta</taxon>
        <taxon>Pterygota</taxon>
        <taxon>Neoptera</taxon>
        <taxon>Endopterygota</taxon>
        <taxon>Siphonaptera</taxon>
        <taxon>Pulicidae</taxon>
        <taxon>Xenopsyllinae</taxon>
        <taxon>Xenopsylla</taxon>
    </lineage>
</organism>
<sequence>MQMGASLRSYNTSTTESDDEGAMCIVTDDTNNEEDIISVDDDGCENLICKWDDCERHFDSPDNLAQHVTALHATTTRGGQYFCCWKDCPRSDRGFNARYKMLVHVRTHTKEKPHKCSICDKRFSRAENLKIHLRSHSGERPYVCPVLGCNKAYSNSSDRFKHTKTHSTDRPYFCKIPGCNKRYTDPSSLRKHVKTFKHHTLSVEPVVKAQQQQQQQQEIRLQPDVVDATKKCTCSHECFEHLQKAEIFKLGHLLNKSNWGKLWDPEDFIKNNINHVENVNVDMDVPLDLSIHK</sequence>
<dbReference type="PANTHER" id="PTHR45718:SF8">
    <property type="entry name" value="GLIS FAMILY ZINC FINGER 2"/>
    <property type="match status" value="1"/>
</dbReference>
<keyword evidence="9" id="KW-0805">Transcription regulation</keyword>
<dbReference type="InterPro" id="IPR036236">
    <property type="entry name" value="Znf_C2H2_sf"/>
</dbReference>
<accession>A0A6M2DQ91</accession>
<evidence type="ECO:0000256" key="3">
    <source>
        <dbReference type="ARBA" id="ARBA00022473"/>
    </source>
</evidence>
<protein>
    <submittedName>
        <fullName evidence="15">Putative product</fullName>
    </submittedName>
</protein>
<comment type="similarity">
    <text evidence="2">Belongs to the GLI C2H2-type zinc-finger protein family.</text>
</comment>
<proteinExistence type="inferred from homology"/>
<name>A0A6M2DQ91_XENCH</name>
<keyword evidence="6" id="KW-0677">Repeat</keyword>
<evidence type="ECO:0000259" key="14">
    <source>
        <dbReference type="PROSITE" id="PS50157"/>
    </source>
</evidence>
<keyword evidence="12" id="KW-0539">Nucleus</keyword>
<dbReference type="GO" id="GO:0008270">
    <property type="term" value="F:zinc ion binding"/>
    <property type="evidence" value="ECO:0007669"/>
    <property type="project" value="UniProtKB-KW"/>
</dbReference>
<keyword evidence="3" id="KW-0217">Developmental protein</keyword>
<dbReference type="GO" id="GO:0000981">
    <property type="term" value="F:DNA-binding transcription factor activity, RNA polymerase II-specific"/>
    <property type="evidence" value="ECO:0007669"/>
    <property type="project" value="TreeGrafter"/>
</dbReference>
<dbReference type="Gene3D" id="3.30.160.60">
    <property type="entry name" value="Classic Zinc Finger"/>
    <property type="match status" value="5"/>
</dbReference>
<dbReference type="SUPFAM" id="SSF57667">
    <property type="entry name" value="beta-beta-alpha zinc fingers"/>
    <property type="match status" value="3"/>
</dbReference>
<evidence type="ECO:0000256" key="7">
    <source>
        <dbReference type="ARBA" id="ARBA00022771"/>
    </source>
</evidence>
<evidence type="ECO:0000256" key="2">
    <source>
        <dbReference type="ARBA" id="ARBA00010831"/>
    </source>
</evidence>
<evidence type="ECO:0000256" key="1">
    <source>
        <dbReference type="ARBA" id="ARBA00004123"/>
    </source>
</evidence>
<dbReference type="InterPro" id="IPR056436">
    <property type="entry name" value="Znf-C2H2_ZIC1-5/GLI1-3-like"/>
</dbReference>
<dbReference type="FunFam" id="3.30.160.60:FF:000359">
    <property type="entry name" value="GLIS family zinc finger 2"/>
    <property type="match status" value="1"/>
</dbReference>
<keyword evidence="10" id="KW-0238">DNA-binding</keyword>